<organism evidence="2 3">
    <name type="scientific">Cuscuta epithymum</name>
    <dbReference type="NCBI Taxonomy" id="186058"/>
    <lineage>
        <taxon>Eukaryota</taxon>
        <taxon>Viridiplantae</taxon>
        <taxon>Streptophyta</taxon>
        <taxon>Embryophyta</taxon>
        <taxon>Tracheophyta</taxon>
        <taxon>Spermatophyta</taxon>
        <taxon>Magnoliopsida</taxon>
        <taxon>eudicotyledons</taxon>
        <taxon>Gunneridae</taxon>
        <taxon>Pentapetalae</taxon>
        <taxon>asterids</taxon>
        <taxon>lamiids</taxon>
        <taxon>Solanales</taxon>
        <taxon>Convolvulaceae</taxon>
        <taxon>Cuscuteae</taxon>
        <taxon>Cuscuta</taxon>
        <taxon>Cuscuta subgen. Cuscuta</taxon>
    </lineage>
</organism>
<dbReference type="AlphaFoldDB" id="A0AAV0EZR9"/>
<dbReference type="EMBL" id="CAMAPF010000951">
    <property type="protein sequence ID" value="CAH9128735.1"/>
    <property type="molecule type" value="Genomic_DNA"/>
</dbReference>
<reference evidence="2" key="1">
    <citation type="submission" date="2022-07" db="EMBL/GenBank/DDBJ databases">
        <authorList>
            <person name="Macas J."/>
            <person name="Novak P."/>
            <person name="Neumann P."/>
        </authorList>
    </citation>
    <scope>NUCLEOTIDE SEQUENCE</scope>
</reference>
<accession>A0AAV0EZR9</accession>
<dbReference type="Proteomes" id="UP001152523">
    <property type="component" value="Unassembled WGS sequence"/>
</dbReference>
<comment type="caution">
    <text evidence="2">The sequence shown here is derived from an EMBL/GenBank/DDBJ whole genome shotgun (WGS) entry which is preliminary data.</text>
</comment>
<sequence>MATSSIGFSGGCSSFGSRKSPNSRPTTSSKSLGLGGFYHLGSSSLLKTGKCLHSAYHIATSKRNFGVCFSAGAGIESAAGSFPDPNTLKGWLIGILISVVVPFLRHKLGSLSQIKNSIEQAEEVVHRLEKVAEVVDKVAEDVGENLPAGKLKDAVALVEHAAEKADKDAERLGELIDKVEEMEDRVEDGIESLVEMASHKSQEYTLNKSASVKNL</sequence>
<proteinExistence type="predicted"/>
<evidence type="ECO:0000256" key="1">
    <source>
        <dbReference type="SAM" id="MobiDB-lite"/>
    </source>
</evidence>
<protein>
    <submittedName>
        <fullName evidence="2">Uncharacterized protein</fullName>
    </submittedName>
</protein>
<name>A0AAV0EZR9_9ASTE</name>
<keyword evidence="3" id="KW-1185">Reference proteome</keyword>
<feature type="region of interest" description="Disordered" evidence="1">
    <location>
        <begin position="1"/>
        <end position="29"/>
    </location>
</feature>
<evidence type="ECO:0000313" key="2">
    <source>
        <dbReference type="EMBL" id="CAH9128735.1"/>
    </source>
</evidence>
<feature type="compositionally biased region" description="Low complexity" evidence="1">
    <location>
        <begin position="1"/>
        <end position="17"/>
    </location>
</feature>
<evidence type="ECO:0000313" key="3">
    <source>
        <dbReference type="Proteomes" id="UP001152523"/>
    </source>
</evidence>
<feature type="compositionally biased region" description="Polar residues" evidence="1">
    <location>
        <begin position="19"/>
        <end position="29"/>
    </location>
</feature>
<dbReference type="PANTHER" id="PTHR33735:SF14">
    <property type="entry name" value="PHAGE CAPSID SCAFFOLDING PROTEIN (GPO) SERINE PEPTIDASE"/>
    <property type="match status" value="1"/>
</dbReference>
<gene>
    <name evidence="2" type="ORF">CEPIT_LOCUS29300</name>
</gene>
<dbReference type="PANTHER" id="PTHR33735">
    <property type="entry name" value="EXPRESSED PROTEIN"/>
    <property type="match status" value="1"/>
</dbReference>